<proteinExistence type="predicted"/>
<sequence length="170" mass="19911">MKSIMFKIVFLFCFCIQINAQTEIDIWSGTYALSYQPEGSEILIPMDTIMISPSRTLTEDEVAARFESDLKRWAIRSFMEFDNENFIKARRFLFDEENDEYAEFGWSELHKKDKINCLDAGHFFMCQSEQKDEIQIGDESFNSETGIFGIRLHFGLFHLKKLTLLNLKSS</sequence>
<organism evidence="1 2">
    <name type="scientific">Paenimyroides tangerinum</name>
    <dbReference type="NCBI Taxonomy" id="2488728"/>
    <lineage>
        <taxon>Bacteria</taxon>
        <taxon>Pseudomonadati</taxon>
        <taxon>Bacteroidota</taxon>
        <taxon>Flavobacteriia</taxon>
        <taxon>Flavobacteriales</taxon>
        <taxon>Flavobacteriaceae</taxon>
        <taxon>Paenimyroides</taxon>
    </lineage>
</organism>
<evidence type="ECO:0000313" key="1">
    <source>
        <dbReference type="EMBL" id="RRJ91930.1"/>
    </source>
</evidence>
<dbReference type="Proteomes" id="UP000275719">
    <property type="component" value="Unassembled WGS sequence"/>
</dbReference>
<protein>
    <submittedName>
        <fullName evidence="1">Phosphate ABC transporter permease</fullName>
    </submittedName>
</protein>
<keyword evidence="2" id="KW-1185">Reference proteome</keyword>
<accession>A0A3P3WAB2</accession>
<reference evidence="1 2" key="1">
    <citation type="submission" date="2018-11" db="EMBL/GenBank/DDBJ databases">
        <title>Flavobacterium sp. nov., YIM 102701-2 draft genome.</title>
        <authorList>
            <person name="Li G."/>
            <person name="Jiang Y."/>
        </authorList>
    </citation>
    <scope>NUCLEOTIDE SEQUENCE [LARGE SCALE GENOMIC DNA]</scope>
    <source>
        <strain evidence="1 2">YIM 102701-2</strain>
    </source>
</reference>
<comment type="caution">
    <text evidence="1">The sequence shown here is derived from an EMBL/GenBank/DDBJ whole genome shotgun (WGS) entry which is preliminary data.</text>
</comment>
<dbReference type="OrthoDB" id="1188608at2"/>
<name>A0A3P3WAB2_9FLAO</name>
<dbReference type="EMBL" id="RQVQ01000008">
    <property type="protein sequence ID" value="RRJ91930.1"/>
    <property type="molecule type" value="Genomic_DNA"/>
</dbReference>
<evidence type="ECO:0000313" key="2">
    <source>
        <dbReference type="Proteomes" id="UP000275719"/>
    </source>
</evidence>
<dbReference type="RefSeq" id="WP_125018091.1">
    <property type="nucleotide sequence ID" value="NZ_RQVQ01000008.1"/>
</dbReference>
<gene>
    <name evidence="1" type="ORF">EG240_05055</name>
</gene>
<dbReference type="AlphaFoldDB" id="A0A3P3WAB2"/>